<organism evidence="6 7">
    <name type="scientific">Povalibacter uvarum</name>
    <dbReference type="NCBI Taxonomy" id="732238"/>
    <lineage>
        <taxon>Bacteria</taxon>
        <taxon>Pseudomonadati</taxon>
        <taxon>Pseudomonadota</taxon>
        <taxon>Gammaproteobacteria</taxon>
        <taxon>Steroidobacterales</taxon>
        <taxon>Steroidobacteraceae</taxon>
        <taxon>Povalibacter</taxon>
    </lineage>
</organism>
<dbReference type="RefSeq" id="WP_221304430.1">
    <property type="nucleotide sequence ID" value="NZ_JACHHZ010000006.1"/>
</dbReference>
<dbReference type="SUPFAM" id="SSF53822">
    <property type="entry name" value="Periplasmic binding protein-like I"/>
    <property type="match status" value="1"/>
</dbReference>
<evidence type="ECO:0000259" key="5">
    <source>
        <dbReference type="Pfam" id="PF13407"/>
    </source>
</evidence>
<reference evidence="6 7" key="1">
    <citation type="submission" date="2020-08" db="EMBL/GenBank/DDBJ databases">
        <title>Genomic Encyclopedia of Type Strains, Phase IV (KMG-IV): sequencing the most valuable type-strain genomes for metagenomic binning, comparative biology and taxonomic classification.</title>
        <authorList>
            <person name="Goeker M."/>
        </authorList>
    </citation>
    <scope>NUCLEOTIDE SEQUENCE [LARGE SCALE GENOMIC DNA]</scope>
    <source>
        <strain evidence="6 7">DSM 26723</strain>
    </source>
</reference>
<keyword evidence="7" id="KW-1185">Reference proteome</keyword>
<protein>
    <submittedName>
        <fullName evidence="6">Ribose transport system substrate-binding protein</fullName>
    </submittedName>
</protein>
<dbReference type="EMBL" id="JACHHZ010000006">
    <property type="protein sequence ID" value="MBB6096105.1"/>
    <property type="molecule type" value="Genomic_DNA"/>
</dbReference>
<dbReference type="PANTHER" id="PTHR46847:SF1">
    <property type="entry name" value="D-ALLOSE-BINDING PERIPLASMIC PROTEIN-RELATED"/>
    <property type="match status" value="1"/>
</dbReference>
<feature type="domain" description="Periplasmic binding protein" evidence="5">
    <location>
        <begin position="31"/>
        <end position="293"/>
    </location>
</feature>
<comment type="similarity">
    <text evidence="2">Belongs to the bacterial solute-binding protein 2 family.</text>
</comment>
<comment type="caution">
    <text evidence="6">The sequence shown here is derived from an EMBL/GenBank/DDBJ whole genome shotgun (WGS) entry which is preliminary data.</text>
</comment>
<dbReference type="GO" id="GO:0055085">
    <property type="term" value="P:transmembrane transport"/>
    <property type="evidence" value="ECO:0007669"/>
    <property type="project" value="UniProtKB-ARBA"/>
</dbReference>
<dbReference type="PANTHER" id="PTHR46847">
    <property type="entry name" value="D-ALLOSE-BINDING PERIPLASMIC PROTEIN-RELATED"/>
    <property type="match status" value="1"/>
</dbReference>
<evidence type="ECO:0000313" key="7">
    <source>
        <dbReference type="Proteomes" id="UP000588068"/>
    </source>
</evidence>
<dbReference type="Pfam" id="PF13407">
    <property type="entry name" value="Peripla_BP_4"/>
    <property type="match status" value="1"/>
</dbReference>
<dbReference type="InterPro" id="IPR028082">
    <property type="entry name" value="Peripla_BP_I"/>
</dbReference>
<accession>A0A841HWD9</accession>
<proteinExistence type="inferred from homology"/>
<dbReference type="InterPro" id="IPR025997">
    <property type="entry name" value="SBP_2_dom"/>
</dbReference>
<evidence type="ECO:0000256" key="2">
    <source>
        <dbReference type="ARBA" id="ARBA00007639"/>
    </source>
</evidence>
<dbReference type="Proteomes" id="UP000588068">
    <property type="component" value="Unassembled WGS sequence"/>
</dbReference>
<evidence type="ECO:0000256" key="1">
    <source>
        <dbReference type="ARBA" id="ARBA00004196"/>
    </source>
</evidence>
<dbReference type="GO" id="GO:0030246">
    <property type="term" value="F:carbohydrate binding"/>
    <property type="evidence" value="ECO:0007669"/>
    <property type="project" value="UniProtKB-ARBA"/>
</dbReference>
<gene>
    <name evidence="6" type="ORF">HNQ60_004996</name>
</gene>
<evidence type="ECO:0000256" key="4">
    <source>
        <dbReference type="SAM" id="SignalP"/>
    </source>
</evidence>
<dbReference type="Gene3D" id="3.40.50.2300">
    <property type="match status" value="2"/>
</dbReference>
<feature type="chain" id="PRO_5032282316" evidence="4">
    <location>
        <begin position="21"/>
        <end position="312"/>
    </location>
</feature>
<dbReference type="CDD" id="cd19970">
    <property type="entry name" value="PBP1_ABC_sugar_binding-like"/>
    <property type="match status" value="1"/>
</dbReference>
<feature type="signal peptide" evidence="4">
    <location>
        <begin position="1"/>
        <end position="20"/>
    </location>
</feature>
<comment type="subcellular location">
    <subcellularLocation>
        <location evidence="1">Cell envelope</location>
    </subcellularLocation>
</comment>
<sequence>MQIFRRFLAALALSSMVVLPAVSEAAAKPRVALVMKSLANEFFQTMQDGAKAHQKANAAQYDLIAIGIKDEIDTSGQIRLVEQMLAQRVDAIVIAPADSSALVPVLQSAIAKGVIVVNIDNRLDAKALAAKGISIPFVGPDNRAGAKLAGDHLAKQLAAGSKVGIIEGVPTTVNAQQRTLGFRDAMQAAGMKVASVQSGEWELQKGNTVASAMMREHPDLAALLCGNDTMALGAVAAIRSAGKTGKVKVVGYDNIPAVKPLLTDGRMSATVDQFAGKQAAFGIEVALKALAAKTPQASLPVVTNTEVALVTR</sequence>
<keyword evidence="3 4" id="KW-0732">Signal</keyword>
<evidence type="ECO:0000313" key="6">
    <source>
        <dbReference type="EMBL" id="MBB6096105.1"/>
    </source>
</evidence>
<dbReference type="GO" id="GO:0030313">
    <property type="term" value="C:cell envelope"/>
    <property type="evidence" value="ECO:0007669"/>
    <property type="project" value="UniProtKB-SubCell"/>
</dbReference>
<evidence type="ECO:0000256" key="3">
    <source>
        <dbReference type="ARBA" id="ARBA00022729"/>
    </source>
</evidence>
<dbReference type="AlphaFoldDB" id="A0A841HWD9"/>
<name>A0A841HWD9_9GAMM</name>